<dbReference type="KEGG" id="lant:TUM19329_11490"/>
<evidence type="ECO:0000259" key="2">
    <source>
        <dbReference type="PROSITE" id="PS50405"/>
    </source>
</evidence>
<evidence type="ECO:0000313" key="3">
    <source>
        <dbReference type="EMBL" id="BCA94788.1"/>
    </source>
</evidence>
<reference evidence="3" key="1">
    <citation type="journal article" date="2020" name="Microbiol. Resour. Announc.">
        <title>Complete Genome Sequence of Novel Psychrotolerant Legionella Strain TUM19329, Isolated from Antarctic Lake Sediment.</title>
        <authorList>
            <person name="Shimada S."/>
            <person name="Nakai R."/>
            <person name="Aoki K."/>
            <person name="Shimoeda N."/>
            <person name="Ohno G."/>
            <person name="Miyazaki Y."/>
            <person name="Kudoh S."/>
            <person name="Imura S."/>
            <person name="Watanabe K."/>
            <person name="Ishii Y."/>
            <person name="Tateda K."/>
        </authorList>
    </citation>
    <scope>NUCLEOTIDE SEQUENCE [LARGE SCALE GENOMIC DNA]</scope>
    <source>
        <strain evidence="3">TUM19329</strain>
    </source>
</reference>
<dbReference type="InterPro" id="IPR004046">
    <property type="entry name" value="GST_C"/>
</dbReference>
<sequence>MKFYYCKAACSLAVRIVLNELNLDFQDVEVNLKTKKTAGGDNFLAINAKGAVPAILLDNGDVLTENQVVLQYLADTTPDQKLLAPLGDLKRYHTLEWLNYISTELHKSIGMFFNPSLAEEVKTQVLIPVIMTRFAYINDHLTRDSYLMGDDFTLPDAYLFVMLRWAHYFKIDLSAYENLGQFMARVQTRPAVIKSLQQEQ</sequence>
<dbReference type="CDD" id="cd03057">
    <property type="entry name" value="GST_N_Beta"/>
    <property type="match status" value="1"/>
</dbReference>
<dbReference type="SFLD" id="SFLDG01150">
    <property type="entry name" value="Main.1:_Beta-like"/>
    <property type="match status" value="1"/>
</dbReference>
<name>A0A6F8T314_9GAMM</name>
<dbReference type="SUPFAM" id="SSF47616">
    <property type="entry name" value="GST C-terminal domain-like"/>
    <property type="match status" value="1"/>
</dbReference>
<dbReference type="SFLD" id="SFLDS00019">
    <property type="entry name" value="Glutathione_Transferase_(cytos"/>
    <property type="match status" value="1"/>
</dbReference>
<dbReference type="Gene3D" id="3.40.30.10">
    <property type="entry name" value="Glutaredoxin"/>
    <property type="match status" value="1"/>
</dbReference>
<dbReference type="PANTHER" id="PTHR44051:SF8">
    <property type="entry name" value="GLUTATHIONE S-TRANSFERASE GSTA"/>
    <property type="match status" value="1"/>
</dbReference>
<protein>
    <submittedName>
        <fullName evidence="3">Glutathione S-transferase</fullName>
    </submittedName>
</protein>
<dbReference type="SFLD" id="SFLDG00358">
    <property type="entry name" value="Main_(cytGST)"/>
    <property type="match status" value="1"/>
</dbReference>
<feature type="domain" description="GST C-terminal" evidence="2">
    <location>
        <begin position="87"/>
        <end position="200"/>
    </location>
</feature>
<organism evidence="3 4">
    <name type="scientific">Legionella antarctica</name>
    <dbReference type="NCBI Taxonomy" id="2708020"/>
    <lineage>
        <taxon>Bacteria</taxon>
        <taxon>Pseudomonadati</taxon>
        <taxon>Pseudomonadota</taxon>
        <taxon>Gammaproteobacteria</taxon>
        <taxon>Legionellales</taxon>
        <taxon>Legionellaceae</taxon>
        <taxon>Legionella</taxon>
    </lineage>
</organism>
<dbReference type="EMBL" id="AP022839">
    <property type="protein sequence ID" value="BCA94788.1"/>
    <property type="molecule type" value="Genomic_DNA"/>
</dbReference>
<dbReference type="InterPro" id="IPR004045">
    <property type="entry name" value="Glutathione_S-Trfase_N"/>
</dbReference>
<dbReference type="InterPro" id="IPR010987">
    <property type="entry name" value="Glutathione-S-Trfase_C-like"/>
</dbReference>
<dbReference type="PROSITE" id="PS50405">
    <property type="entry name" value="GST_CTER"/>
    <property type="match status" value="1"/>
</dbReference>
<dbReference type="Pfam" id="PF00043">
    <property type="entry name" value="GST_C"/>
    <property type="match status" value="1"/>
</dbReference>
<evidence type="ECO:0000259" key="1">
    <source>
        <dbReference type="PROSITE" id="PS50404"/>
    </source>
</evidence>
<dbReference type="NCBIfam" id="NF007831">
    <property type="entry name" value="PRK10542.1"/>
    <property type="match status" value="1"/>
</dbReference>
<evidence type="ECO:0000313" key="4">
    <source>
        <dbReference type="Proteomes" id="UP000502894"/>
    </source>
</evidence>
<dbReference type="PANTHER" id="PTHR44051">
    <property type="entry name" value="GLUTATHIONE S-TRANSFERASE-RELATED"/>
    <property type="match status" value="1"/>
</dbReference>
<dbReference type="Gene3D" id="1.20.1050.10">
    <property type="match status" value="1"/>
</dbReference>
<proteinExistence type="predicted"/>
<dbReference type="CDD" id="cd03188">
    <property type="entry name" value="GST_C_Beta"/>
    <property type="match status" value="1"/>
</dbReference>
<dbReference type="PROSITE" id="PS50404">
    <property type="entry name" value="GST_NTER"/>
    <property type="match status" value="1"/>
</dbReference>
<keyword evidence="3" id="KW-0808">Transferase</keyword>
<dbReference type="SUPFAM" id="SSF52833">
    <property type="entry name" value="Thioredoxin-like"/>
    <property type="match status" value="1"/>
</dbReference>
<gene>
    <name evidence="3" type="primary">gst</name>
    <name evidence="3" type="ORF">TUM19329_11490</name>
</gene>
<dbReference type="AlphaFoldDB" id="A0A6F8T314"/>
<feature type="domain" description="GST N-terminal" evidence="1">
    <location>
        <begin position="1"/>
        <end position="81"/>
    </location>
</feature>
<dbReference type="Proteomes" id="UP000502894">
    <property type="component" value="Chromosome"/>
</dbReference>
<dbReference type="InterPro" id="IPR036282">
    <property type="entry name" value="Glutathione-S-Trfase_C_sf"/>
</dbReference>
<dbReference type="InterPro" id="IPR040079">
    <property type="entry name" value="Glutathione_S-Trfase"/>
</dbReference>
<dbReference type="InterPro" id="IPR036249">
    <property type="entry name" value="Thioredoxin-like_sf"/>
</dbReference>
<keyword evidence="4" id="KW-1185">Reference proteome</keyword>
<dbReference type="Pfam" id="PF13409">
    <property type="entry name" value="GST_N_2"/>
    <property type="match status" value="1"/>
</dbReference>
<dbReference type="GO" id="GO:0016740">
    <property type="term" value="F:transferase activity"/>
    <property type="evidence" value="ECO:0007669"/>
    <property type="project" value="UniProtKB-KW"/>
</dbReference>
<accession>A0A6F8T314</accession>
<dbReference type="RefSeq" id="WP_173236573.1">
    <property type="nucleotide sequence ID" value="NZ_AP022839.1"/>
</dbReference>